<dbReference type="Pfam" id="PF00646">
    <property type="entry name" value="F-box"/>
    <property type="match status" value="1"/>
</dbReference>
<dbReference type="PANTHER" id="PTHR24114">
    <property type="entry name" value="LEUCINE RICH REPEAT FAMILY PROTEIN"/>
    <property type="match status" value="1"/>
</dbReference>
<dbReference type="Proteomes" id="UP000001396">
    <property type="component" value="Unassembled WGS sequence"/>
</dbReference>
<dbReference type="InterPro" id="IPR001611">
    <property type="entry name" value="Leu-rich_rpt"/>
</dbReference>
<dbReference type="InParanoid" id="D3AYL1"/>
<gene>
    <name evidence="2" type="ORF">PPL_01271</name>
</gene>
<dbReference type="InterPro" id="IPR032675">
    <property type="entry name" value="LRR_dom_sf"/>
</dbReference>
<dbReference type="GeneID" id="31356801"/>
<dbReference type="SMART" id="SM00368">
    <property type="entry name" value="LRR_RI"/>
    <property type="match status" value="3"/>
</dbReference>
<dbReference type="Pfam" id="PF13516">
    <property type="entry name" value="LRR_6"/>
    <property type="match status" value="2"/>
</dbReference>
<organism evidence="2 3">
    <name type="scientific">Heterostelium pallidum (strain ATCC 26659 / Pp 5 / PN500)</name>
    <name type="common">Cellular slime mold</name>
    <name type="synonym">Polysphondylium pallidum</name>
    <dbReference type="NCBI Taxonomy" id="670386"/>
    <lineage>
        <taxon>Eukaryota</taxon>
        <taxon>Amoebozoa</taxon>
        <taxon>Evosea</taxon>
        <taxon>Eumycetozoa</taxon>
        <taxon>Dictyostelia</taxon>
        <taxon>Acytosteliales</taxon>
        <taxon>Acytosteliaceae</taxon>
        <taxon>Heterostelium</taxon>
    </lineage>
</organism>
<protein>
    <recommendedName>
        <fullName evidence="1">F-box domain-containing protein</fullName>
    </recommendedName>
</protein>
<dbReference type="PANTHER" id="PTHR24114:SF2">
    <property type="entry name" value="F-BOX DOMAIN-CONTAINING PROTEIN-RELATED"/>
    <property type="match status" value="1"/>
</dbReference>
<dbReference type="OMA" id="FEYCYLD"/>
<name>D3AYL1_HETP5</name>
<dbReference type="AlphaFoldDB" id="D3AYL1"/>
<dbReference type="InterPro" id="IPR001810">
    <property type="entry name" value="F-box_dom"/>
</dbReference>
<sequence>MKFVKHSFRFGGDEIELPSSIIFKVFEYVFNNEMPSKYYVTLSLVCKLWRQYAFLSVQTIRLVPKRLQHLLMPYKPVALDTALSTISNMLINSRTITVLDLSNSEIDITRTSIIGVGIAHSESVKHLNLHCTALDDKAAKELADALRDNKTIQTIDLSHNHIGAEGALAIAQSLESSKTITTIDLSKNQIGNQGALSIAKVFGKSRVKVNLASNQIGSDCIIAIAKARKSTKTSFLYKSGLKLTTMDGRCTLTASVET</sequence>
<evidence type="ECO:0000259" key="1">
    <source>
        <dbReference type="Pfam" id="PF00646"/>
    </source>
</evidence>
<comment type="caution">
    <text evidence="2">The sequence shown here is derived from an EMBL/GenBank/DDBJ whole genome shotgun (WGS) entry which is preliminary data.</text>
</comment>
<dbReference type="STRING" id="670386.D3AYL1"/>
<dbReference type="EMBL" id="ADBJ01000004">
    <property type="protein sequence ID" value="EFA86038.1"/>
    <property type="molecule type" value="Genomic_DNA"/>
</dbReference>
<feature type="domain" description="F-box" evidence="1">
    <location>
        <begin position="17"/>
        <end position="51"/>
    </location>
</feature>
<reference evidence="2 3" key="1">
    <citation type="journal article" date="2011" name="Genome Res.">
        <title>Phylogeny-wide analysis of social amoeba genomes highlights ancient origins for complex intercellular communication.</title>
        <authorList>
            <person name="Heidel A.J."/>
            <person name="Lawal H.M."/>
            <person name="Felder M."/>
            <person name="Schilde C."/>
            <person name="Helps N.R."/>
            <person name="Tunggal B."/>
            <person name="Rivero F."/>
            <person name="John U."/>
            <person name="Schleicher M."/>
            <person name="Eichinger L."/>
            <person name="Platzer M."/>
            <person name="Noegel A.A."/>
            <person name="Schaap P."/>
            <person name="Gloeckner G."/>
        </authorList>
    </citation>
    <scope>NUCLEOTIDE SEQUENCE [LARGE SCALE GENOMIC DNA]</scope>
    <source>
        <strain evidence="3">ATCC 26659 / Pp 5 / PN500</strain>
    </source>
</reference>
<dbReference type="SUPFAM" id="SSF52047">
    <property type="entry name" value="RNI-like"/>
    <property type="match status" value="1"/>
</dbReference>
<proteinExistence type="predicted"/>
<dbReference type="RefSeq" id="XP_020438144.1">
    <property type="nucleotide sequence ID" value="XM_020572286.1"/>
</dbReference>
<keyword evidence="3" id="KW-1185">Reference proteome</keyword>
<dbReference type="InterPro" id="IPR052394">
    <property type="entry name" value="LRR-containing"/>
</dbReference>
<evidence type="ECO:0000313" key="2">
    <source>
        <dbReference type="EMBL" id="EFA86038.1"/>
    </source>
</evidence>
<dbReference type="Gene3D" id="3.80.10.10">
    <property type="entry name" value="Ribonuclease Inhibitor"/>
    <property type="match status" value="1"/>
</dbReference>
<accession>D3AYL1</accession>
<evidence type="ECO:0000313" key="3">
    <source>
        <dbReference type="Proteomes" id="UP000001396"/>
    </source>
</evidence>